<gene>
    <name evidence="2" type="ORF">P8935_12065</name>
</gene>
<accession>A0AAU7DQ32</accession>
<sequence length="555" mass="59731">MMVELKTAFAISIMVIGAAGSAVGQALMASNSSGVATHVASFDVADVHPSPHVLRPFMDGGELHGDRYVIHQATMADLISTAYGVDSTNVQGGPSWLDWDRFEIVAKAPPTTSKADLRLMLQGILKTRFNLATHEGSAPMPAFVMKAQAGKVKMKEAQAAEGEGTCDPQPPPPNQAAGAIRQIVVICKNETMQKFAEDIHDMAGGYLDKPVVDSTGLKEAYDFTIMWTPRGLLGVAGADGISIFDAVDKQLGLKLALETAPRTVLIVDSVDKTPSANPPDLDKKLPALPPAQFEVATIKPSKPDTQPMGRVNNGEVDVHGLTVKQIISFAWDLNPNDSEAIVGPPKWLDNDKFDILAKVSTDDGGDAKVKPPQLDADELRHMLRALIEDRFKMKDHLEDRPVTAYTMKAVSPKLTAADPTKRTRCDEGPGPNGKDLRLGNAMINRLIYCQNVTLEQLGILLPNLAFGYIYYPVADGTGLKGSFDLTLAFSSVDRTLAPPPSSNSQQTGTTLAADPSGAVSLFDAFKNQLGLRLEKEKRPMPVLVIDHIEEQPTAN</sequence>
<evidence type="ECO:0000313" key="2">
    <source>
        <dbReference type="EMBL" id="XBH20029.1"/>
    </source>
</evidence>
<dbReference type="Pfam" id="PF12543">
    <property type="entry name" value="DUF3738"/>
    <property type="match status" value="2"/>
</dbReference>
<dbReference type="AlphaFoldDB" id="A0AAU7DQ32"/>
<name>A0AAU7DQ32_9BACT</name>
<proteinExistence type="predicted"/>
<feature type="chain" id="PRO_5043672105" evidence="1">
    <location>
        <begin position="25"/>
        <end position="555"/>
    </location>
</feature>
<dbReference type="RefSeq" id="WP_348265253.1">
    <property type="nucleotide sequence ID" value="NZ_CP121196.1"/>
</dbReference>
<reference evidence="2" key="1">
    <citation type="submission" date="2023-03" db="EMBL/GenBank/DDBJ databases">
        <title>Edaphobacter sp.</title>
        <authorList>
            <person name="Huber K.J."/>
            <person name="Papendorf J."/>
            <person name="Pilke C."/>
            <person name="Bunk B."/>
            <person name="Sproeer C."/>
            <person name="Pester M."/>
        </authorList>
    </citation>
    <scope>NUCLEOTIDE SEQUENCE</scope>
    <source>
        <strain evidence="2">DSM 110680</strain>
    </source>
</reference>
<feature type="signal peptide" evidence="1">
    <location>
        <begin position="1"/>
        <end position="24"/>
    </location>
</feature>
<dbReference type="NCBIfam" id="TIGR03435">
    <property type="entry name" value="Soli_TIGR03435"/>
    <property type="match status" value="2"/>
</dbReference>
<dbReference type="EMBL" id="CP121196">
    <property type="protein sequence ID" value="XBH20029.1"/>
    <property type="molecule type" value="Genomic_DNA"/>
</dbReference>
<protein>
    <submittedName>
        <fullName evidence="2">TIGR03435 family protein</fullName>
    </submittedName>
</protein>
<organism evidence="2">
    <name type="scientific">Telmatobacter sp. DSM 110680</name>
    <dbReference type="NCBI Taxonomy" id="3036704"/>
    <lineage>
        <taxon>Bacteria</taxon>
        <taxon>Pseudomonadati</taxon>
        <taxon>Acidobacteriota</taxon>
        <taxon>Terriglobia</taxon>
        <taxon>Terriglobales</taxon>
        <taxon>Acidobacteriaceae</taxon>
        <taxon>Telmatobacter</taxon>
    </lineage>
</organism>
<dbReference type="InterPro" id="IPR017801">
    <property type="entry name" value="DUF3738"/>
</dbReference>
<evidence type="ECO:0000256" key="1">
    <source>
        <dbReference type="SAM" id="SignalP"/>
    </source>
</evidence>
<keyword evidence="1" id="KW-0732">Signal</keyword>